<comment type="caution">
    <text evidence="3">The sequence shown here is derived from an EMBL/GenBank/DDBJ whole genome shotgun (WGS) entry which is preliminary data.</text>
</comment>
<dbReference type="AlphaFoldDB" id="A0A6A4JRA0"/>
<dbReference type="Proteomes" id="UP000466442">
    <property type="component" value="Linkage Group LG9"/>
</dbReference>
<name>A0A6A4JRA0_APOLU</name>
<dbReference type="Pfam" id="PF16858">
    <property type="entry name" value="CNDH2_C"/>
    <property type="match status" value="1"/>
</dbReference>
<evidence type="ECO:0000256" key="1">
    <source>
        <dbReference type="SAM" id="MobiDB-lite"/>
    </source>
</evidence>
<reference evidence="3" key="1">
    <citation type="journal article" date="2021" name="Mol. Ecol. Resour.">
        <title>Apolygus lucorum genome provides insights into omnivorousness and mesophyll feeding.</title>
        <authorList>
            <person name="Liu Y."/>
            <person name="Liu H."/>
            <person name="Wang H."/>
            <person name="Huang T."/>
            <person name="Liu B."/>
            <person name="Yang B."/>
            <person name="Yin L."/>
            <person name="Li B."/>
            <person name="Zhang Y."/>
            <person name="Zhang S."/>
            <person name="Jiang F."/>
            <person name="Zhang X."/>
            <person name="Ren Y."/>
            <person name="Wang B."/>
            <person name="Wang S."/>
            <person name="Lu Y."/>
            <person name="Wu K."/>
            <person name="Fan W."/>
            <person name="Wang G."/>
        </authorList>
    </citation>
    <scope>NUCLEOTIDE SEQUENCE</scope>
    <source>
        <strain evidence="3">12Hb</strain>
    </source>
</reference>
<dbReference type="OrthoDB" id="10038475at2759"/>
<dbReference type="GO" id="GO:0010032">
    <property type="term" value="P:meiotic chromosome condensation"/>
    <property type="evidence" value="ECO:0007669"/>
    <property type="project" value="TreeGrafter"/>
</dbReference>
<proteinExistence type="predicted"/>
<evidence type="ECO:0000313" key="4">
    <source>
        <dbReference type="Proteomes" id="UP000466442"/>
    </source>
</evidence>
<dbReference type="PANTHER" id="PTHR14324">
    <property type="entry name" value="CONDENSIN-2 COMPLEX SUBUNIT H2"/>
    <property type="match status" value="1"/>
</dbReference>
<accession>A0A6A4JRA0</accession>
<dbReference type="GO" id="GO:0005634">
    <property type="term" value="C:nucleus"/>
    <property type="evidence" value="ECO:0007669"/>
    <property type="project" value="TreeGrafter"/>
</dbReference>
<evidence type="ECO:0000313" key="3">
    <source>
        <dbReference type="EMBL" id="KAF6205623.1"/>
    </source>
</evidence>
<dbReference type="GO" id="GO:0051306">
    <property type="term" value="P:mitotic sister chromatid separation"/>
    <property type="evidence" value="ECO:0007669"/>
    <property type="project" value="TreeGrafter"/>
</dbReference>
<dbReference type="GO" id="GO:0000796">
    <property type="term" value="C:condensin complex"/>
    <property type="evidence" value="ECO:0007669"/>
    <property type="project" value="TreeGrafter"/>
</dbReference>
<dbReference type="EMBL" id="WIXP02000009">
    <property type="protein sequence ID" value="KAF6205623.1"/>
    <property type="molecule type" value="Genomic_DNA"/>
</dbReference>
<feature type="region of interest" description="Disordered" evidence="1">
    <location>
        <begin position="197"/>
        <end position="244"/>
    </location>
</feature>
<dbReference type="GO" id="GO:0003682">
    <property type="term" value="F:chromatin binding"/>
    <property type="evidence" value="ECO:0007669"/>
    <property type="project" value="TreeGrafter"/>
</dbReference>
<dbReference type="InterPro" id="IPR031739">
    <property type="entry name" value="Ncaph2"/>
</dbReference>
<sequence>MSLAHVLDEFISQLQNEGFTTNFSQAAILLQNSTTFYCKRVDVVFRIMEELTDGITQLYFAIHCHLTHQISILPNGGPEPSTSTTPTRRRRPARMLENDDLELLDFAFSDLNVDLNWRRLTDPATPKQIVLNKDVKAVKKPNTTVPLVGSNGVFFGYNDDYRLYGKMWSDGTINDEFVNRNHEVSYWNGIDVEANGVSDNDSHCDEPMDTGEPSTGLSNGLLDAPKEESSKDVDPSVTYNANDPPPMKQLKVKLHKVVDCDPVTFAFKFPLRVLKRRRPFELPLQIIADADRERERQKKRKLRQEKRAAKLLNGVVNGNDNDHTIDEGVDHCSAEPDPEDVVELSEGDSEILKFKERRRQSGLLATEIAKRVAGWHEAVLPKIQEAEKRRKFNVHEYGERILDKFPDDDEQFRPFSEIVKSQPKHEICRNFLSCLMLANTYNVEIRKSDDAPLATDCLELKLLSKVRHHDEMDEQLENLS</sequence>
<gene>
    <name evidence="3" type="ORF">GE061_019796</name>
</gene>
<dbReference type="PANTHER" id="PTHR14324:SF3">
    <property type="entry name" value="CONDENSIN-2 COMPLEX SUBUNIT H2"/>
    <property type="match status" value="1"/>
</dbReference>
<evidence type="ECO:0000259" key="2">
    <source>
        <dbReference type="Pfam" id="PF16858"/>
    </source>
</evidence>
<keyword evidence="4" id="KW-1185">Reference proteome</keyword>
<protein>
    <recommendedName>
        <fullName evidence="2">Condensin-2 complex subunit H2 C-terminal domain-containing protein</fullName>
    </recommendedName>
</protein>
<feature type="region of interest" description="Disordered" evidence="1">
    <location>
        <begin position="73"/>
        <end position="92"/>
    </location>
</feature>
<dbReference type="InterPro" id="IPR031737">
    <property type="entry name" value="CNDH2_C"/>
</dbReference>
<organism evidence="3 4">
    <name type="scientific">Apolygus lucorum</name>
    <name type="common">Small green plant bug</name>
    <name type="synonym">Lygocoris lucorum</name>
    <dbReference type="NCBI Taxonomy" id="248454"/>
    <lineage>
        <taxon>Eukaryota</taxon>
        <taxon>Metazoa</taxon>
        <taxon>Ecdysozoa</taxon>
        <taxon>Arthropoda</taxon>
        <taxon>Hexapoda</taxon>
        <taxon>Insecta</taxon>
        <taxon>Pterygota</taxon>
        <taxon>Neoptera</taxon>
        <taxon>Paraneoptera</taxon>
        <taxon>Hemiptera</taxon>
        <taxon>Heteroptera</taxon>
        <taxon>Panheteroptera</taxon>
        <taxon>Cimicomorpha</taxon>
        <taxon>Miridae</taxon>
        <taxon>Mirini</taxon>
        <taxon>Apolygus</taxon>
    </lineage>
</organism>
<feature type="domain" description="Condensin-2 complex subunit H2 C-terminal" evidence="2">
    <location>
        <begin position="365"/>
        <end position="472"/>
    </location>
</feature>
<feature type="compositionally biased region" description="Basic and acidic residues" evidence="1">
    <location>
        <begin position="224"/>
        <end position="234"/>
    </location>
</feature>